<gene>
    <name evidence="3" type="ORF">PR048_023732</name>
</gene>
<dbReference type="InterPro" id="IPR003595">
    <property type="entry name" value="Tyr_Pase_cat"/>
</dbReference>
<dbReference type="InterPro" id="IPR029021">
    <property type="entry name" value="Prot-tyrosine_phosphatase-like"/>
</dbReference>
<dbReference type="Pfam" id="PF00102">
    <property type="entry name" value="Y_phosphatase"/>
    <property type="match status" value="2"/>
</dbReference>
<dbReference type="PANTHER" id="PTHR19134">
    <property type="entry name" value="RECEPTOR-TYPE TYROSINE-PROTEIN PHOSPHATASE"/>
    <property type="match status" value="1"/>
</dbReference>
<dbReference type="InterPro" id="IPR000387">
    <property type="entry name" value="Tyr_Pase_dom"/>
</dbReference>
<dbReference type="Proteomes" id="UP001159363">
    <property type="component" value="Chromosome 8"/>
</dbReference>
<dbReference type="PROSITE" id="PS00383">
    <property type="entry name" value="TYR_PHOSPHATASE_1"/>
    <property type="match status" value="1"/>
</dbReference>
<evidence type="ECO:0000259" key="1">
    <source>
        <dbReference type="PROSITE" id="PS50055"/>
    </source>
</evidence>
<organism evidence="3 4">
    <name type="scientific">Dryococelus australis</name>
    <dbReference type="NCBI Taxonomy" id="614101"/>
    <lineage>
        <taxon>Eukaryota</taxon>
        <taxon>Metazoa</taxon>
        <taxon>Ecdysozoa</taxon>
        <taxon>Arthropoda</taxon>
        <taxon>Hexapoda</taxon>
        <taxon>Insecta</taxon>
        <taxon>Pterygota</taxon>
        <taxon>Neoptera</taxon>
        <taxon>Polyneoptera</taxon>
        <taxon>Phasmatodea</taxon>
        <taxon>Verophasmatodea</taxon>
        <taxon>Anareolatae</taxon>
        <taxon>Phasmatidae</taxon>
        <taxon>Eurycanthinae</taxon>
        <taxon>Dryococelus</taxon>
    </lineage>
</organism>
<dbReference type="InterPro" id="IPR000242">
    <property type="entry name" value="PTP_cat"/>
</dbReference>
<dbReference type="PROSITE" id="PS50055">
    <property type="entry name" value="TYR_PHOSPHATASE_PTP"/>
    <property type="match status" value="1"/>
</dbReference>
<feature type="domain" description="Tyrosine-protein phosphatase" evidence="1">
    <location>
        <begin position="119"/>
        <end position="321"/>
    </location>
</feature>
<accession>A0ABQ9GUY0</accession>
<dbReference type="PANTHER" id="PTHR19134:SF449">
    <property type="entry name" value="TYROSINE-PROTEIN PHOSPHATASE 1"/>
    <property type="match status" value="1"/>
</dbReference>
<feature type="non-terminal residue" evidence="3">
    <location>
        <position position="321"/>
    </location>
</feature>
<evidence type="ECO:0000313" key="3">
    <source>
        <dbReference type="EMBL" id="KAJ8875831.1"/>
    </source>
</evidence>
<dbReference type="PRINTS" id="PR00700">
    <property type="entry name" value="PRTYPHPHTASE"/>
</dbReference>
<dbReference type="SMART" id="SM00194">
    <property type="entry name" value="PTPc"/>
    <property type="match status" value="1"/>
</dbReference>
<dbReference type="SUPFAM" id="SSF52799">
    <property type="entry name" value="(Phosphotyrosine protein) phosphatases II"/>
    <property type="match status" value="1"/>
</dbReference>
<dbReference type="InterPro" id="IPR016130">
    <property type="entry name" value="Tyr_Pase_AS"/>
</dbReference>
<dbReference type="PROSITE" id="PS50056">
    <property type="entry name" value="TYR_PHOSPHATASE_2"/>
    <property type="match status" value="1"/>
</dbReference>
<keyword evidence="4" id="KW-1185">Reference proteome</keyword>
<protein>
    <recommendedName>
        <fullName evidence="5">Protein tyrosine phosphatase</fullName>
    </recommendedName>
</protein>
<proteinExistence type="predicted"/>
<reference evidence="3 4" key="1">
    <citation type="submission" date="2023-02" db="EMBL/GenBank/DDBJ databases">
        <title>LHISI_Scaffold_Assembly.</title>
        <authorList>
            <person name="Stuart O.P."/>
            <person name="Cleave R."/>
            <person name="Magrath M.J.L."/>
            <person name="Mikheyev A.S."/>
        </authorList>
    </citation>
    <scope>NUCLEOTIDE SEQUENCE [LARGE SCALE GENOMIC DNA]</scope>
    <source>
        <strain evidence="3">Daus_M_001</strain>
        <tissue evidence="3">Leg muscle</tissue>
    </source>
</reference>
<dbReference type="InterPro" id="IPR050348">
    <property type="entry name" value="Protein-Tyr_Phosphatase"/>
</dbReference>
<dbReference type="Gene3D" id="3.90.190.10">
    <property type="entry name" value="Protein tyrosine phosphatase superfamily"/>
    <property type="match status" value="2"/>
</dbReference>
<evidence type="ECO:0008006" key="5">
    <source>
        <dbReference type="Google" id="ProtNLM"/>
    </source>
</evidence>
<feature type="domain" description="Tyrosine specific protein phosphatases" evidence="2">
    <location>
        <begin position="244"/>
        <end position="321"/>
    </location>
</feature>
<dbReference type="SMART" id="SM00404">
    <property type="entry name" value="PTPc_motif"/>
    <property type="match status" value="1"/>
</dbReference>
<evidence type="ECO:0000259" key="2">
    <source>
        <dbReference type="PROSITE" id="PS50056"/>
    </source>
</evidence>
<dbReference type="EMBL" id="JARBHB010000009">
    <property type="protein sequence ID" value="KAJ8875831.1"/>
    <property type="molecule type" value="Genomic_DNA"/>
</dbReference>
<sequence>MSPSDFLDFMTKPDSISSIIQEYNNIVPAVEKEAISQPCQIMEKEHKINCCLQVLGILGCGLKRNRHETILHASNEQRWNQIRDFEFKTEKLRIKIEEVNPDCHYTSSRLSIMDETGHNRYPDTPCWDSTRVVLSSEKASMFDQKKENRLQIIVTAEDSTSTYIHANYVDGYNDVNKSICTQGPKKNTSVDFWQMVWEQESRIILSLTETDDDDKICYEYWVNSEDYEIIFGRFSVKTLEILEESLLSEVHKKRKEIIKEAENSCQPPPGPIVVHCSVGADRSGAFCTIDNALSQVRKELPQIVLKIRSQRHSGVLDSKQY</sequence>
<comment type="caution">
    <text evidence="3">The sequence shown here is derived from an EMBL/GenBank/DDBJ whole genome shotgun (WGS) entry which is preliminary data.</text>
</comment>
<name>A0ABQ9GUY0_9NEOP</name>
<dbReference type="CDD" id="cd00047">
    <property type="entry name" value="PTPc"/>
    <property type="match status" value="1"/>
</dbReference>
<evidence type="ECO:0000313" key="4">
    <source>
        <dbReference type="Proteomes" id="UP001159363"/>
    </source>
</evidence>